<proteinExistence type="predicted"/>
<reference evidence="2" key="1">
    <citation type="journal article" date="2014" name="Int. J. Syst. Evol. Microbiol.">
        <title>Complete genome sequence of Corynebacterium casei LMG S-19264T (=DSM 44701T), isolated from a smear-ripened cheese.</title>
        <authorList>
            <consortium name="US DOE Joint Genome Institute (JGI-PGF)"/>
            <person name="Walter F."/>
            <person name="Albersmeier A."/>
            <person name="Kalinowski J."/>
            <person name="Ruckert C."/>
        </authorList>
    </citation>
    <scope>NUCLEOTIDE SEQUENCE</scope>
    <source>
        <strain evidence="2">NBRC 112290</strain>
    </source>
</reference>
<feature type="compositionally biased region" description="Basic and acidic residues" evidence="1">
    <location>
        <begin position="68"/>
        <end position="79"/>
    </location>
</feature>
<organism evidence="2 3">
    <name type="scientific">Litorihabitans aurantiacus</name>
    <dbReference type="NCBI Taxonomy" id="1930061"/>
    <lineage>
        <taxon>Bacteria</taxon>
        <taxon>Bacillati</taxon>
        <taxon>Actinomycetota</taxon>
        <taxon>Actinomycetes</taxon>
        <taxon>Micrococcales</taxon>
        <taxon>Beutenbergiaceae</taxon>
        <taxon>Litorihabitans</taxon>
    </lineage>
</organism>
<evidence type="ECO:0000256" key="1">
    <source>
        <dbReference type="SAM" id="MobiDB-lite"/>
    </source>
</evidence>
<reference evidence="2" key="2">
    <citation type="submission" date="2023-02" db="EMBL/GenBank/DDBJ databases">
        <authorList>
            <person name="Sun Q."/>
            <person name="Mori K."/>
        </authorList>
    </citation>
    <scope>NUCLEOTIDE SEQUENCE</scope>
    <source>
        <strain evidence="2">NBRC 112290</strain>
    </source>
</reference>
<comment type="caution">
    <text evidence="2">The sequence shown here is derived from an EMBL/GenBank/DDBJ whole genome shotgun (WGS) entry which is preliminary data.</text>
</comment>
<gene>
    <name evidence="2" type="ORF">GCM10025875_02730</name>
</gene>
<feature type="region of interest" description="Disordered" evidence="1">
    <location>
        <begin position="48"/>
        <end position="79"/>
    </location>
</feature>
<name>A0AA37UNN5_9MICO</name>
<evidence type="ECO:0000313" key="2">
    <source>
        <dbReference type="EMBL" id="GMA30281.1"/>
    </source>
</evidence>
<dbReference type="Proteomes" id="UP001157161">
    <property type="component" value="Unassembled WGS sequence"/>
</dbReference>
<feature type="compositionally biased region" description="Gly residues" evidence="1">
    <location>
        <begin position="51"/>
        <end position="60"/>
    </location>
</feature>
<protein>
    <submittedName>
        <fullName evidence="2">Uncharacterized protein</fullName>
    </submittedName>
</protein>
<keyword evidence="3" id="KW-1185">Reference proteome</keyword>
<dbReference type="RefSeq" id="WP_284248829.1">
    <property type="nucleotide sequence ID" value="NZ_BSUM01000001.1"/>
</dbReference>
<dbReference type="EMBL" id="BSUM01000001">
    <property type="protein sequence ID" value="GMA30281.1"/>
    <property type="molecule type" value="Genomic_DNA"/>
</dbReference>
<evidence type="ECO:0000313" key="3">
    <source>
        <dbReference type="Proteomes" id="UP001157161"/>
    </source>
</evidence>
<dbReference type="AlphaFoldDB" id="A0AA37UNN5"/>
<sequence>MREADGTVVGHVRTLRLLTDAEAAVVAERGWDALVGDSGSEEALVDVTRGGADGGAGGAGAAPSGSDPAERRSGPPRDRSVVIRTKMHAEHPPRWVTLDDGVFQSVTGYESPEYMQDNGNHEFVAVETFLRSAPWTAEFVQAAQEGQTALFTDASGAYRLED</sequence>
<accession>A0AA37UNN5</accession>